<evidence type="ECO:0008006" key="5">
    <source>
        <dbReference type="Google" id="ProtNLM"/>
    </source>
</evidence>
<reference evidence="3" key="1">
    <citation type="journal article" date="2021" name="Nat. Commun.">
        <title>Genetic determinants of endophytism in the Arabidopsis root mycobiome.</title>
        <authorList>
            <person name="Mesny F."/>
            <person name="Miyauchi S."/>
            <person name="Thiergart T."/>
            <person name="Pickel B."/>
            <person name="Atanasova L."/>
            <person name="Karlsson M."/>
            <person name="Huettel B."/>
            <person name="Barry K.W."/>
            <person name="Haridas S."/>
            <person name="Chen C."/>
            <person name="Bauer D."/>
            <person name="Andreopoulos W."/>
            <person name="Pangilinan J."/>
            <person name="LaButti K."/>
            <person name="Riley R."/>
            <person name="Lipzen A."/>
            <person name="Clum A."/>
            <person name="Drula E."/>
            <person name="Henrissat B."/>
            <person name="Kohler A."/>
            <person name="Grigoriev I.V."/>
            <person name="Martin F.M."/>
            <person name="Hacquard S."/>
        </authorList>
    </citation>
    <scope>NUCLEOTIDE SEQUENCE</scope>
    <source>
        <strain evidence="3">MPI-CAGE-AT-0021</strain>
    </source>
</reference>
<evidence type="ECO:0000256" key="1">
    <source>
        <dbReference type="SAM" id="MobiDB-lite"/>
    </source>
</evidence>
<evidence type="ECO:0000313" key="3">
    <source>
        <dbReference type="EMBL" id="KAH7142637.1"/>
    </source>
</evidence>
<feature type="transmembrane region" description="Helical" evidence="2">
    <location>
        <begin position="114"/>
        <end position="135"/>
    </location>
</feature>
<organism evidence="3 4">
    <name type="scientific">Dactylonectria estremocensis</name>
    <dbReference type="NCBI Taxonomy" id="1079267"/>
    <lineage>
        <taxon>Eukaryota</taxon>
        <taxon>Fungi</taxon>
        <taxon>Dikarya</taxon>
        <taxon>Ascomycota</taxon>
        <taxon>Pezizomycotina</taxon>
        <taxon>Sordariomycetes</taxon>
        <taxon>Hypocreomycetidae</taxon>
        <taxon>Hypocreales</taxon>
        <taxon>Nectriaceae</taxon>
        <taxon>Dactylonectria</taxon>
    </lineage>
</organism>
<keyword evidence="2" id="KW-0812">Transmembrane</keyword>
<feature type="transmembrane region" description="Helical" evidence="2">
    <location>
        <begin position="76"/>
        <end position="94"/>
    </location>
</feature>
<protein>
    <recommendedName>
        <fullName evidence="5">MARVEL domain-containing protein</fullName>
    </recommendedName>
</protein>
<sequence>MGFFDPEHKTKAHIFELLLIMGAVGLTVGRMIRADMPMTRADTIALGMGGKSTLIIGYQLLTEHNRRMKRFYSRKACLILNTLEIAFWGGVVYFSHMSTSAMCPLDKDLGATCIMGWSIIGLAVFICVMSAYAAILSAIELRRPREEPDNRKFAHLTDAFDDNHPLRPVPSIPQQAGRDAEQYYTQYPPRNPGGTHPPSDDPFGLHGFY</sequence>
<evidence type="ECO:0000313" key="4">
    <source>
        <dbReference type="Proteomes" id="UP000717696"/>
    </source>
</evidence>
<name>A0A9P9ERL5_9HYPO</name>
<keyword evidence="2" id="KW-0472">Membrane</keyword>
<feature type="transmembrane region" description="Helical" evidence="2">
    <location>
        <begin position="12"/>
        <end position="32"/>
    </location>
</feature>
<feature type="region of interest" description="Disordered" evidence="1">
    <location>
        <begin position="160"/>
        <end position="202"/>
    </location>
</feature>
<accession>A0A9P9ERL5</accession>
<comment type="caution">
    <text evidence="3">The sequence shown here is derived from an EMBL/GenBank/DDBJ whole genome shotgun (WGS) entry which is preliminary data.</text>
</comment>
<evidence type="ECO:0000256" key="2">
    <source>
        <dbReference type="SAM" id="Phobius"/>
    </source>
</evidence>
<keyword evidence="4" id="KW-1185">Reference proteome</keyword>
<proteinExistence type="predicted"/>
<dbReference type="OrthoDB" id="3436860at2759"/>
<dbReference type="EMBL" id="JAGMUU010000011">
    <property type="protein sequence ID" value="KAH7142637.1"/>
    <property type="molecule type" value="Genomic_DNA"/>
</dbReference>
<dbReference type="AlphaFoldDB" id="A0A9P9ERL5"/>
<gene>
    <name evidence="3" type="ORF">B0J13DRAFT_596055</name>
</gene>
<keyword evidence="2" id="KW-1133">Transmembrane helix</keyword>
<dbReference type="Proteomes" id="UP000717696">
    <property type="component" value="Unassembled WGS sequence"/>
</dbReference>